<evidence type="ECO:0000256" key="1">
    <source>
        <dbReference type="SAM" id="Coils"/>
    </source>
</evidence>
<reference evidence="4 5" key="1">
    <citation type="submission" date="2024-02" db="EMBL/GenBank/DDBJ databases">
        <authorList>
            <person name="Vignale AGUSTIN F."/>
            <person name="Sosa J E."/>
            <person name="Modenutti C."/>
        </authorList>
    </citation>
    <scope>NUCLEOTIDE SEQUENCE [LARGE SCALE GENOMIC DNA]</scope>
</reference>
<evidence type="ECO:0000313" key="5">
    <source>
        <dbReference type="Proteomes" id="UP001642360"/>
    </source>
</evidence>
<evidence type="ECO:0000313" key="4">
    <source>
        <dbReference type="EMBL" id="CAK9186599.1"/>
    </source>
</evidence>
<feature type="region of interest" description="Disordered" evidence="2">
    <location>
        <begin position="148"/>
        <end position="174"/>
    </location>
</feature>
<dbReference type="EMBL" id="CAUOFW020009613">
    <property type="protein sequence ID" value="CAK9186599.1"/>
    <property type="molecule type" value="Genomic_DNA"/>
</dbReference>
<protein>
    <recommendedName>
        <fullName evidence="3">K-box domain-containing protein</fullName>
    </recommendedName>
</protein>
<dbReference type="PROSITE" id="PS51297">
    <property type="entry name" value="K_BOX"/>
    <property type="match status" value="1"/>
</dbReference>
<dbReference type="InterPro" id="IPR002487">
    <property type="entry name" value="TF_Kbox"/>
</dbReference>
<evidence type="ECO:0000259" key="3">
    <source>
        <dbReference type="PROSITE" id="PS51297"/>
    </source>
</evidence>
<organism evidence="4 5">
    <name type="scientific">Ilex paraguariensis</name>
    <name type="common">yerba mate</name>
    <dbReference type="NCBI Taxonomy" id="185542"/>
    <lineage>
        <taxon>Eukaryota</taxon>
        <taxon>Viridiplantae</taxon>
        <taxon>Streptophyta</taxon>
        <taxon>Embryophyta</taxon>
        <taxon>Tracheophyta</taxon>
        <taxon>Spermatophyta</taxon>
        <taxon>Magnoliopsida</taxon>
        <taxon>eudicotyledons</taxon>
        <taxon>Gunneridae</taxon>
        <taxon>Pentapetalae</taxon>
        <taxon>asterids</taxon>
        <taxon>campanulids</taxon>
        <taxon>Aquifoliales</taxon>
        <taxon>Aquifoliaceae</taxon>
        <taxon>Ilex</taxon>
    </lineage>
</organism>
<keyword evidence="5" id="KW-1185">Reference proteome</keyword>
<sequence length="185" mass="21213">MKDTLAKYKLQNKLEKVERPCLELQMLDTTQNSDYISISKEFADKSHQMRQLMGEDLLGLNLEELQQLEKMLELGQTRVLETKGERITNEIAALQRKGDQLREENRRLKQQVRQSRVEEDNGLQMVMISEGNWRTNNIITDQLDNLIPEGGQSPESVTNVSSCNSGPPREDYCSDTSLKLGLPFN</sequence>
<gene>
    <name evidence="4" type="ORF">ILEXP_LOCUS57091</name>
</gene>
<name>A0ABC8V015_9AQUA</name>
<feature type="compositionally biased region" description="Polar residues" evidence="2">
    <location>
        <begin position="153"/>
        <end position="165"/>
    </location>
</feature>
<accession>A0ABC8V015</accession>
<dbReference type="AlphaFoldDB" id="A0ABC8V015"/>
<evidence type="ECO:0000256" key="2">
    <source>
        <dbReference type="SAM" id="MobiDB-lite"/>
    </source>
</evidence>
<comment type="caution">
    <text evidence="4">The sequence shown here is derived from an EMBL/GenBank/DDBJ whole genome shotgun (WGS) entry which is preliminary data.</text>
</comment>
<dbReference type="Proteomes" id="UP001642360">
    <property type="component" value="Unassembled WGS sequence"/>
</dbReference>
<feature type="coiled-coil region" evidence="1">
    <location>
        <begin position="84"/>
        <end position="118"/>
    </location>
</feature>
<feature type="domain" description="K-box" evidence="3">
    <location>
        <begin position="28"/>
        <end position="118"/>
    </location>
</feature>
<dbReference type="Pfam" id="PF01486">
    <property type="entry name" value="K-box"/>
    <property type="match status" value="1"/>
</dbReference>
<keyword evidence="1" id="KW-0175">Coiled coil</keyword>
<proteinExistence type="predicted"/>